<evidence type="ECO:0000313" key="1">
    <source>
        <dbReference type="EMBL" id="MFL9833744.1"/>
    </source>
</evidence>
<organism evidence="1 2">
    <name type="scientific">Chryseobacterium terrae</name>
    <dbReference type="NCBI Taxonomy" id="3163299"/>
    <lineage>
        <taxon>Bacteria</taxon>
        <taxon>Pseudomonadati</taxon>
        <taxon>Bacteroidota</taxon>
        <taxon>Flavobacteriia</taxon>
        <taxon>Flavobacteriales</taxon>
        <taxon>Weeksellaceae</taxon>
        <taxon>Chryseobacterium group</taxon>
        <taxon>Chryseobacterium</taxon>
    </lineage>
</organism>
<dbReference type="EMBL" id="JBELPY010000003">
    <property type="protein sequence ID" value="MFL9833744.1"/>
    <property type="molecule type" value="Genomic_DNA"/>
</dbReference>
<name>A0ABW8Y0N4_9FLAO</name>
<evidence type="ECO:0000313" key="2">
    <source>
        <dbReference type="Proteomes" id="UP001629058"/>
    </source>
</evidence>
<dbReference type="Proteomes" id="UP001629058">
    <property type="component" value="Unassembled WGS sequence"/>
</dbReference>
<protein>
    <submittedName>
        <fullName evidence="1">Uncharacterized protein</fullName>
    </submittedName>
</protein>
<proteinExistence type="predicted"/>
<keyword evidence="2" id="KW-1185">Reference proteome</keyword>
<gene>
    <name evidence="1" type="ORF">ABS765_06845</name>
</gene>
<comment type="caution">
    <text evidence="1">The sequence shown here is derived from an EMBL/GenBank/DDBJ whole genome shotgun (WGS) entry which is preliminary data.</text>
</comment>
<dbReference type="RefSeq" id="WP_408088895.1">
    <property type="nucleotide sequence ID" value="NZ_JBELPY010000003.1"/>
</dbReference>
<sequence length="40" mass="4614">MLSKKNPFALEIPEFSDAQSLELITSKNYRKGSIKKDKEE</sequence>
<accession>A0ABW8Y0N4</accession>
<reference evidence="1 2" key="1">
    <citation type="submission" date="2024-06" db="EMBL/GenBank/DDBJ databases">
        <authorList>
            <person name="Kaempfer P."/>
            <person name="Viver T."/>
        </authorList>
    </citation>
    <scope>NUCLEOTIDE SEQUENCE [LARGE SCALE GENOMIC DNA]</scope>
    <source>
        <strain evidence="1 2">ST-37</strain>
    </source>
</reference>